<feature type="transmembrane region" description="Helical" evidence="2">
    <location>
        <begin position="217"/>
        <end position="238"/>
    </location>
</feature>
<feature type="transmembrane region" description="Helical" evidence="2">
    <location>
        <begin position="88"/>
        <end position="107"/>
    </location>
</feature>
<evidence type="ECO:0000313" key="4">
    <source>
        <dbReference type="Proteomes" id="UP000678499"/>
    </source>
</evidence>
<reference evidence="3" key="1">
    <citation type="submission" date="2020-11" db="EMBL/GenBank/DDBJ databases">
        <authorList>
            <person name="Tran Van P."/>
        </authorList>
    </citation>
    <scope>NUCLEOTIDE SEQUENCE</scope>
</reference>
<dbReference type="EMBL" id="OA883397">
    <property type="protein sequence ID" value="CAD7278786.1"/>
    <property type="molecule type" value="Genomic_DNA"/>
</dbReference>
<keyword evidence="2" id="KW-0812">Transmembrane</keyword>
<gene>
    <name evidence="3" type="ORF">NMOB1V02_LOCUS6483</name>
</gene>
<feature type="transmembrane region" description="Helical" evidence="2">
    <location>
        <begin position="127"/>
        <end position="148"/>
    </location>
</feature>
<protein>
    <submittedName>
        <fullName evidence="3">Uncharacterized protein</fullName>
    </submittedName>
</protein>
<evidence type="ECO:0000313" key="3">
    <source>
        <dbReference type="EMBL" id="CAD7278786.1"/>
    </source>
</evidence>
<dbReference type="Proteomes" id="UP000678499">
    <property type="component" value="Unassembled WGS sequence"/>
</dbReference>
<keyword evidence="2" id="KW-0472">Membrane</keyword>
<accession>A0A7R9GDQ3</accession>
<name>A0A7R9GDQ3_9CRUS</name>
<dbReference type="AlphaFoldDB" id="A0A7R9GDQ3"/>
<dbReference type="EMBL" id="CAJPEX010001360">
    <property type="protein sequence ID" value="CAG0918938.1"/>
    <property type="molecule type" value="Genomic_DNA"/>
</dbReference>
<evidence type="ECO:0000256" key="1">
    <source>
        <dbReference type="SAM" id="MobiDB-lite"/>
    </source>
</evidence>
<feature type="transmembrane region" description="Helical" evidence="2">
    <location>
        <begin position="270"/>
        <end position="289"/>
    </location>
</feature>
<organism evidence="3">
    <name type="scientific">Notodromas monacha</name>
    <dbReference type="NCBI Taxonomy" id="399045"/>
    <lineage>
        <taxon>Eukaryota</taxon>
        <taxon>Metazoa</taxon>
        <taxon>Ecdysozoa</taxon>
        <taxon>Arthropoda</taxon>
        <taxon>Crustacea</taxon>
        <taxon>Oligostraca</taxon>
        <taxon>Ostracoda</taxon>
        <taxon>Podocopa</taxon>
        <taxon>Podocopida</taxon>
        <taxon>Cypridocopina</taxon>
        <taxon>Cypridoidea</taxon>
        <taxon>Cyprididae</taxon>
        <taxon>Notodromas</taxon>
    </lineage>
</organism>
<feature type="region of interest" description="Disordered" evidence="1">
    <location>
        <begin position="149"/>
        <end position="174"/>
    </location>
</feature>
<evidence type="ECO:0000256" key="2">
    <source>
        <dbReference type="SAM" id="Phobius"/>
    </source>
</evidence>
<sequence>MSMSKISRSLRAAETITSEVFDAVDPTKPREMGLGEIMLTGSTCTAIAILWYRRSTGSVPRASRWDGDTLSTPRTPYEDEVRFRLLDILNYVFGGFVITGMSAWTVFHLVPGIKQHLLWEPEGTGVSGLVVAVAGALSMFGVTWSMPYEPTPTQRRKKRHEDMNKQSQQPHRRHEHRLGAVGYLRGAAAASPWALADDDATVANVIARRRALRWKQLAWASACGLLGVGLAPFCRVSFADFFRASGCTAGVVGSLSLAAMDSLTYVISPPFLSVCGFLVMGASVGMMALPTTENTLDAMVHKGCEFAAAVFLCSSFLHNLQTLNMEASFSDKFDPINGNMVTQYVCFNKVDTRKRISLLPSALKRTQADIGGKSSWRFG</sequence>
<keyword evidence="4" id="KW-1185">Reference proteome</keyword>
<proteinExistence type="predicted"/>
<keyword evidence="2" id="KW-1133">Transmembrane helix</keyword>